<dbReference type="GeneID" id="117564537"/>
<evidence type="ECO:0000313" key="7">
    <source>
        <dbReference type="Proteomes" id="UP000515160"/>
    </source>
</evidence>
<evidence type="ECO:0000256" key="6">
    <source>
        <dbReference type="ARBA" id="ARBA00023242"/>
    </source>
</evidence>
<protein>
    <recommendedName>
        <fullName evidence="4">Cilia- and flagella-associated protein 299</fullName>
    </recommendedName>
</protein>
<proteinExistence type="predicted"/>
<comment type="function">
    <text evidence="1">May be involved in spermatogenesis.</text>
</comment>
<evidence type="ECO:0000256" key="2">
    <source>
        <dbReference type="ARBA" id="ARBA00004123"/>
    </source>
</evidence>
<dbReference type="Proteomes" id="UP000515160">
    <property type="component" value="Chromosome 2L"/>
</dbReference>
<dbReference type="OrthoDB" id="2136125at2759"/>
<evidence type="ECO:0000256" key="4">
    <source>
        <dbReference type="ARBA" id="ARBA00021436"/>
    </source>
</evidence>
<keyword evidence="5" id="KW-0963">Cytoplasm</keyword>
<dbReference type="AlphaFoldDB" id="A0A6P8WMS2"/>
<gene>
    <name evidence="8" type="primary">LOC117564537</name>
</gene>
<organism evidence="7 8">
    <name type="scientific">Drosophila albomicans</name>
    <name type="common">Fruit fly</name>
    <dbReference type="NCBI Taxonomy" id="7291"/>
    <lineage>
        <taxon>Eukaryota</taxon>
        <taxon>Metazoa</taxon>
        <taxon>Ecdysozoa</taxon>
        <taxon>Arthropoda</taxon>
        <taxon>Hexapoda</taxon>
        <taxon>Insecta</taxon>
        <taxon>Pterygota</taxon>
        <taxon>Neoptera</taxon>
        <taxon>Endopterygota</taxon>
        <taxon>Diptera</taxon>
        <taxon>Brachycera</taxon>
        <taxon>Muscomorpha</taxon>
        <taxon>Ephydroidea</taxon>
        <taxon>Drosophilidae</taxon>
        <taxon>Drosophila</taxon>
    </lineage>
</organism>
<evidence type="ECO:0000256" key="3">
    <source>
        <dbReference type="ARBA" id="ARBA00004496"/>
    </source>
</evidence>
<comment type="subcellular location">
    <subcellularLocation>
        <location evidence="3">Cytoplasm</location>
    </subcellularLocation>
    <subcellularLocation>
        <location evidence="2">Nucleus</location>
    </subcellularLocation>
</comment>
<dbReference type="GO" id="GO:0005737">
    <property type="term" value="C:cytoplasm"/>
    <property type="evidence" value="ECO:0007669"/>
    <property type="project" value="UniProtKB-SubCell"/>
</dbReference>
<keyword evidence="6" id="KW-0539">Nucleus</keyword>
<evidence type="ECO:0000256" key="1">
    <source>
        <dbReference type="ARBA" id="ARBA00003056"/>
    </source>
</evidence>
<sequence>MAANLNLRLLNYKSYDDYLNSFIKTEDYRYIGSIAIIKNLVKLGYRCSDKVYEESEFNYLRNKVHDYLNPKITSVLYGKYFNGTDNALKALMEREEYNLTGILSTIIFVQIRQRNGFDIAGYIDYEQRLRESSLHKPDCTNWKSVFEGKKLIKPKKSDLSYYDWHKGRIYHNSTDNFQTVSGGVGLTFMHKADHKHIPVTDKPSKYSMNVNRVLIPSDLYGNMILYDHFVR</sequence>
<dbReference type="RefSeq" id="XP_034099250.1">
    <property type="nucleotide sequence ID" value="XM_034243359.2"/>
</dbReference>
<dbReference type="PANTHER" id="PTHR33588:SF1">
    <property type="entry name" value="CILIA- AND FLAGELLA-ASSOCIATED PROTEIN 299"/>
    <property type="match status" value="1"/>
</dbReference>
<reference evidence="8" key="1">
    <citation type="submission" date="2025-08" db="UniProtKB">
        <authorList>
            <consortium name="RefSeq"/>
        </authorList>
    </citation>
    <scope>IDENTIFICATION</scope>
    <source>
        <strain evidence="8">15112-1751.03</strain>
        <tissue evidence="8">Whole Adult</tissue>
    </source>
</reference>
<dbReference type="GO" id="GO:0005634">
    <property type="term" value="C:nucleus"/>
    <property type="evidence" value="ECO:0007669"/>
    <property type="project" value="UniProtKB-SubCell"/>
</dbReference>
<evidence type="ECO:0000256" key="5">
    <source>
        <dbReference type="ARBA" id="ARBA00022490"/>
    </source>
</evidence>
<dbReference type="Pfam" id="PF14713">
    <property type="entry name" value="DUF4464"/>
    <property type="match status" value="1"/>
</dbReference>
<name>A0A6P8WMS2_DROAB</name>
<keyword evidence="7" id="KW-1185">Reference proteome</keyword>
<dbReference type="PANTHER" id="PTHR33588">
    <property type="entry name" value="CILIA- AND FLAGELLA-ASSOCIATED PROTEIN 299"/>
    <property type="match status" value="1"/>
</dbReference>
<accession>A0A6P8WMS2</accession>
<dbReference type="InterPro" id="IPR027887">
    <property type="entry name" value="DUF4464"/>
</dbReference>
<evidence type="ECO:0000313" key="8">
    <source>
        <dbReference type="RefSeq" id="XP_034099250.1"/>
    </source>
</evidence>